<name>A0ABN6X9N5_9CELL</name>
<dbReference type="Proteomes" id="UP001321475">
    <property type="component" value="Chromosome"/>
</dbReference>
<reference evidence="2" key="1">
    <citation type="journal article" date="2019" name="Int. J. Syst. Evol. Microbiol.">
        <title>The Global Catalogue of Microorganisms (GCM) 10K type strain sequencing project: providing services to taxonomists for standard genome sequencing and annotation.</title>
        <authorList>
            <consortium name="The Broad Institute Genomics Platform"/>
            <consortium name="The Broad Institute Genome Sequencing Center for Infectious Disease"/>
            <person name="Wu L."/>
            <person name="Ma J."/>
        </authorList>
    </citation>
    <scope>NUCLEOTIDE SEQUENCE [LARGE SCALE GENOMIC DNA]</scope>
    <source>
        <strain evidence="2">NBRC 108565</strain>
    </source>
</reference>
<evidence type="ECO:0000313" key="1">
    <source>
        <dbReference type="EMBL" id="BDZ41494.1"/>
    </source>
</evidence>
<protein>
    <submittedName>
        <fullName evidence="1">Uncharacterized protein</fullName>
    </submittedName>
</protein>
<dbReference type="EMBL" id="AP027729">
    <property type="protein sequence ID" value="BDZ41494.1"/>
    <property type="molecule type" value="Genomic_DNA"/>
</dbReference>
<sequence>MTGDVRHRGVGAGREDELVVRVDPARRVEHGVGVAVDREHLRAEAQVDAGVVPQRRVAERELGRVVDGEERREVDPVVGQSCLLGEDGDAPRPGVVARQERLDESLGDHAAADDQDVLRASSAHISMLSA</sequence>
<gene>
    <name evidence="1" type="ORF">GCM10025865_07930</name>
</gene>
<keyword evidence="2" id="KW-1185">Reference proteome</keyword>
<evidence type="ECO:0000313" key="2">
    <source>
        <dbReference type="Proteomes" id="UP001321475"/>
    </source>
</evidence>
<organism evidence="1 2">
    <name type="scientific">Paraoerskovia sediminicola</name>
    <dbReference type="NCBI Taxonomy" id="1138587"/>
    <lineage>
        <taxon>Bacteria</taxon>
        <taxon>Bacillati</taxon>
        <taxon>Actinomycetota</taxon>
        <taxon>Actinomycetes</taxon>
        <taxon>Micrococcales</taxon>
        <taxon>Cellulomonadaceae</taxon>
        <taxon>Paraoerskovia</taxon>
    </lineage>
</organism>
<proteinExistence type="predicted"/>
<accession>A0ABN6X9N5</accession>